<dbReference type="Pfam" id="PF00472">
    <property type="entry name" value="RF-1"/>
    <property type="match status" value="1"/>
</dbReference>
<feature type="region of interest" description="Disordered" evidence="1">
    <location>
        <begin position="97"/>
        <end position="134"/>
    </location>
</feature>
<dbReference type="Gene3D" id="3.30.160.20">
    <property type="match status" value="1"/>
</dbReference>
<name>A0A1L3J774_9FLAO</name>
<dbReference type="PANTHER" id="PTHR47814">
    <property type="entry name" value="PEPTIDYL-TRNA HYDROLASE ARFB"/>
    <property type="match status" value="1"/>
</dbReference>
<organism evidence="3 4">
    <name type="scientific">Christiangramia salexigens</name>
    <dbReference type="NCBI Taxonomy" id="1913577"/>
    <lineage>
        <taxon>Bacteria</taxon>
        <taxon>Pseudomonadati</taxon>
        <taxon>Bacteroidota</taxon>
        <taxon>Flavobacteriia</taxon>
        <taxon>Flavobacteriales</taxon>
        <taxon>Flavobacteriaceae</taxon>
        <taxon>Christiangramia</taxon>
    </lineage>
</organism>
<dbReference type="PANTHER" id="PTHR47814:SF1">
    <property type="entry name" value="PEPTIDYL-TRNA HYDROLASE ARFB"/>
    <property type="match status" value="1"/>
</dbReference>
<feature type="compositionally biased region" description="Basic and acidic residues" evidence="1">
    <location>
        <begin position="123"/>
        <end position="134"/>
    </location>
</feature>
<evidence type="ECO:0000313" key="4">
    <source>
        <dbReference type="Proteomes" id="UP000182510"/>
    </source>
</evidence>
<dbReference type="GO" id="GO:0043022">
    <property type="term" value="F:ribosome binding"/>
    <property type="evidence" value="ECO:0007669"/>
    <property type="project" value="TreeGrafter"/>
</dbReference>
<reference evidence="3 4" key="1">
    <citation type="submission" date="2016-11" db="EMBL/GenBank/DDBJ databases">
        <title>Gramella sp. LPB0144 isolated from marine environment.</title>
        <authorList>
            <person name="Kim E."/>
            <person name="Yi H."/>
        </authorList>
    </citation>
    <scope>NUCLEOTIDE SEQUENCE [LARGE SCALE GENOMIC DNA]</scope>
    <source>
        <strain evidence="3 4">LPB0144</strain>
    </source>
</reference>
<evidence type="ECO:0000256" key="1">
    <source>
        <dbReference type="SAM" id="MobiDB-lite"/>
    </source>
</evidence>
<dbReference type="InterPro" id="IPR000352">
    <property type="entry name" value="Pep_chain_release_fac_I"/>
</dbReference>
<keyword evidence="3" id="KW-0378">Hydrolase</keyword>
<keyword evidence="4" id="KW-1185">Reference proteome</keyword>
<proteinExistence type="predicted"/>
<dbReference type="OrthoDB" id="9815709at2"/>
<evidence type="ECO:0000259" key="2">
    <source>
        <dbReference type="Pfam" id="PF00472"/>
    </source>
</evidence>
<dbReference type="STRING" id="1913577.LPB144_11445"/>
<dbReference type="GO" id="GO:0003747">
    <property type="term" value="F:translation release factor activity"/>
    <property type="evidence" value="ECO:0007669"/>
    <property type="project" value="InterPro"/>
</dbReference>
<feature type="compositionally biased region" description="Basic residues" evidence="1">
    <location>
        <begin position="97"/>
        <end position="122"/>
    </location>
</feature>
<dbReference type="EMBL" id="CP018153">
    <property type="protein sequence ID" value="APG60985.1"/>
    <property type="molecule type" value="Genomic_DNA"/>
</dbReference>
<accession>A0A1L3J774</accession>
<dbReference type="GO" id="GO:0004045">
    <property type="term" value="F:peptidyl-tRNA hydrolase activity"/>
    <property type="evidence" value="ECO:0007669"/>
    <property type="project" value="TreeGrafter"/>
</dbReference>
<dbReference type="AlphaFoldDB" id="A0A1L3J774"/>
<gene>
    <name evidence="3" type="ORF">LPB144_11445</name>
</gene>
<dbReference type="SUPFAM" id="SSF110916">
    <property type="entry name" value="Peptidyl-tRNA hydrolase domain-like"/>
    <property type="match status" value="1"/>
</dbReference>
<dbReference type="RefSeq" id="WP_072553674.1">
    <property type="nucleotide sequence ID" value="NZ_CP018153.1"/>
</dbReference>
<sequence length="134" mass="15331">MDEDFLIKELEYKAVRSSGPGGQHANKASTKVELYFDIANSTAISDRERERLIKKLSGRINQDGVLKMSSEESRSQHTNKEIVTGLFLFELKEALKRPKPRKKTKPTKASKIKRLKAKKKKAEIKANRKDPLKH</sequence>
<evidence type="ECO:0000313" key="3">
    <source>
        <dbReference type="EMBL" id="APG60985.1"/>
    </source>
</evidence>
<dbReference type="KEGG" id="grl:LPB144_11445"/>
<dbReference type="NCBIfam" id="NF006718">
    <property type="entry name" value="PRK09256.1"/>
    <property type="match status" value="1"/>
</dbReference>
<dbReference type="Proteomes" id="UP000182510">
    <property type="component" value="Chromosome"/>
</dbReference>
<feature type="domain" description="Prokaryotic-type class I peptide chain release factors" evidence="2">
    <location>
        <begin position="8"/>
        <end position="128"/>
    </location>
</feature>
<dbReference type="GO" id="GO:0072344">
    <property type="term" value="P:rescue of stalled ribosome"/>
    <property type="evidence" value="ECO:0007669"/>
    <property type="project" value="TreeGrafter"/>
</dbReference>
<protein>
    <submittedName>
        <fullName evidence="3">Aminoacyl-tRNA hydrolase</fullName>
    </submittedName>
</protein>